<evidence type="ECO:0000313" key="2">
    <source>
        <dbReference type="Proteomes" id="UP000623440"/>
    </source>
</evidence>
<dbReference type="EMBL" id="JACJSI010000078">
    <property type="protein sequence ID" value="MBD2533022.1"/>
    <property type="molecule type" value="Genomic_DNA"/>
</dbReference>
<comment type="caution">
    <text evidence="1">The sequence shown here is derived from an EMBL/GenBank/DDBJ whole genome shotgun (WGS) entry which is preliminary data.</text>
</comment>
<dbReference type="Proteomes" id="UP000623440">
    <property type="component" value="Unassembled WGS sequence"/>
</dbReference>
<sequence length="218" mass="24191">MSDKFTNNVRARLYKQGYQGFTKDDYTTAALAVECDDLDNPTKEQLSQAVDYLKGKTTSRLSLIDEPIEETLTVEAEEEQQETDLQTGALTVQEPENQIVLTEQEKQSLVADIAQGAGIELKAADVKQITVSIASTFASRKELNEAIFNALVHFAKEFKNQEVSKIRRKAEEIRQTLAEMDSVAGSELTQIKQAMEATALDYKSQFADLALSFAGIID</sequence>
<keyword evidence="2" id="KW-1185">Reference proteome</keyword>
<gene>
    <name evidence="1" type="ORF">H6G97_26995</name>
</gene>
<reference evidence="1 2" key="1">
    <citation type="journal article" date="2020" name="ISME J.">
        <title>Comparative genomics reveals insights into cyanobacterial evolution and habitat adaptation.</title>
        <authorList>
            <person name="Chen M.Y."/>
            <person name="Teng W.K."/>
            <person name="Zhao L."/>
            <person name="Hu C.X."/>
            <person name="Zhou Y.K."/>
            <person name="Han B.P."/>
            <person name="Song L.R."/>
            <person name="Shu W.S."/>
        </authorList>
    </citation>
    <scope>NUCLEOTIDE SEQUENCE [LARGE SCALE GENOMIC DNA]</scope>
    <source>
        <strain evidence="1 2">FACHB-838</strain>
    </source>
</reference>
<name>A0ABR8DVV0_9NOSO</name>
<dbReference type="RefSeq" id="WP_190943614.1">
    <property type="nucleotide sequence ID" value="NZ_JACJSI010000078.1"/>
</dbReference>
<accession>A0ABR8DVV0</accession>
<protein>
    <submittedName>
        <fullName evidence="1">Uncharacterized protein</fullName>
    </submittedName>
</protein>
<evidence type="ECO:0000313" key="1">
    <source>
        <dbReference type="EMBL" id="MBD2533022.1"/>
    </source>
</evidence>
<organism evidence="1 2">
    <name type="scientific">Nostoc flagelliforme FACHB-838</name>
    <dbReference type="NCBI Taxonomy" id="2692904"/>
    <lineage>
        <taxon>Bacteria</taxon>
        <taxon>Bacillati</taxon>
        <taxon>Cyanobacteriota</taxon>
        <taxon>Cyanophyceae</taxon>
        <taxon>Nostocales</taxon>
        <taxon>Nostocaceae</taxon>
        <taxon>Nostoc</taxon>
    </lineage>
</organism>
<proteinExistence type="predicted"/>